<dbReference type="AlphaFoldDB" id="A0A0F7FGS0"/>
<reference evidence="2 3" key="1">
    <citation type="journal article" date="2015" name="Stand. Genomic Sci.">
        <title>Complete genome sequence of and proposal of Thermofilum uzonense sp. nov. a novel hyperthermophilic crenarchaeon and emended description of the genus Thermofilum.</title>
        <authorList>
            <person name="Toshchakov S.V."/>
            <person name="Korzhenkov A.A."/>
            <person name="Samarov N.I."/>
            <person name="Mazunin I.O."/>
            <person name="Mozhey O.I."/>
            <person name="Shmyr I.S."/>
            <person name="Derbikova K.S."/>
            <person name="Taranov E.A."/>
            <person name="Dominova I.N."/>
            <person name="Bonch-Osmolovskaya E.A."/>
            <person name="Patrushev M.V."/>
            <person name="Podosokorskaya O.A."/>
            <person name="Kublanov I.V."/>
        </authorList>
    </citation>
    <scope>NUCLEOTIDE SEQUENCE [LARGE SCALE GENOMIC DNA]</scope>
    <source>
        <strain evidence="2 3">1807-2</strain>
    </source>
</reference>
<organism evidence="2 3">
    <name type="scientific">Infirmifilum uzonense</name>
    <dbReference type="NCBI Taxonomy" id="1550241"/>
    <lineage>
        <taxon>Archaea</taxon>
        <taxon>Thermoproteota</taxon>
        <taxon>Thermoprotei</taxon>
        <taxon>Thermofilales</taxon>
        <taxon>Thermofilaceae</taxon>
        <taxon>Infirmifilum</taxon>
    </lineage>
</organism>
<dbReference type="RefSeq" id="WP_052883646.1">
    <property type="nucleotide sequence ID" value="NZ_CP009961.1"/>
</dbReference>
<dbReference type="Proteomes" id="UP000067434">
    <property type="component" value="Chromosome"/>
</dbReference>
<dbReference type="InterPro" id="IPR001109">
    <property type="entry name" value="Hydrogenase_HupF/HypC"/>
</dbReference>
<dbReference type="STRING" id="1550241.MA03_01865"/>
<dbReference type="Gene3D" id="2.30.30.140">
    <property type="match status" value="1"/>
</dbReference>
<dbReference type="KEGG" id="thf:MA03_01865"/>
<dbReference type="PATRIC" id="fig|1550241.5.peg.380"/>
<dbReference type="SUPFAM" id="SSF159127">
    <property type="entry name" value="HupF/HypC-like"/>
    <property type="match status" value="1"/>
</dbReference>
<sequence length="95" mass="10527">MCWGSSAVVLDTDGKVAKVDYGDGITREVFIGISEGRVEKGDLVVVHAGVIITKLTEESILEQISFIRETLGEEGELMAQMYKNILRLAEELKKR</sequence>
<evidence type="ECO:0000256" key="1">
    <source>
        <dbReference type="ARBA" id="ARBA00006018"/>
    </source>
</evidence>
<name>A0A0F7FGS0_9CREN</name>
<dbReference type="GeneID" id="25400938"/>
<dbReference type="Pfam" id="PF01455">
    <property type="entry name" value="HupF_HypC"/>
    <property type="match status" value="1"/>
</dbReference>
<gene>
    <name evidence="2" type="ORF">MA03_01865</name>
</gene>
<dbReference type="EMBL" id="CP009961">
    <property type="protein sequence ID" value="AKG38279.1"/>
    <property type="molecule type" value="Genomic_DNA"/>
</dbReference>
<keyword evidence="3" id="KW-1185">Reference proteome</keyword>
<dbReference type="HOGENOM" id="CLU_2191173_0_0_2"/>
<evidence type="ECO:0000313" key="2">
    <source>
        <dbReference type="EMBL" id="AKG38279.1"/>
    </source>
</evidence>
<proteinExistence type="inferred from homology"/>
<protein>
    <submittedName>
        <fullName evidence="2">Hydrogenase expression/formation protein HypC</fullName>
    </submittedName>
</protein>
<evidence type="ECO:0000313" key="3">
    <source>
        <dbReference type="Proteomes" id="UP000067434"/>
    </source>
</evidence>
<dbReference type="OrthoDB" id="43695at2157"/>
<comment type="similarity">
    <text evidence="1">Belongs to the HupF/HypC family.</text>
</comment>
<accession>A0A0F7FGS0</accession>